<dbReference type="InterPro" id="IPR036259">
    <property type="entry name" value="MFS_trans_sf"/>
</dbReference>
<dbReference type="GO" id="GO:0015293">
    <property type="term" value="F:symporter activity"/>
    <property type="evidence" value="ECO:0007669"/>
    <property type="project" value="InterPro"/>
</dbReference>
<feature type="transmembrane region" description="Helical" evidence="2">
    <location>
        <begin position="205"/>
        <end position="225"/>
    </location>
</feature>
<dbReference type="GO" id="GO:0005886">
    <property type="term" value="C:plasma membrane"/>
    <property type="evidence" value="ECO:0007669"/>
    <property type="project" value="TreeGrafter"/>
</dbReference>
<accession>A0AAU7ZI11</accession>
<dbReference type="PANTHER" id="PTHR11328">
    <property type="entry name" value="MAJOR FACILITATOR SUPERFAMILY DOMAIN-CONTAINING PROTEIN"/>
    <property type="match status" value="1"/>
</dbReference>
<gene>
    <name evidence="3" type="ORF">RBB75_09950</name>
</gene>
<evidence type="ECO:0000256" key="1">
    <source>
        <dbReference type="ARBA" id="ARBA00009617"/>
    </source>
</evidence>
<dbReference type="SUPFAM" id="SSF103473">
    <property type="entry name" value="MFS general substrate transporter"/>
    <property type="match status" value="1"/>
</dbReference>
<evidence type="ECO:0000256" key="2">
    <source>
        <dbReference type="SAM" id="Phobius"/>
    </source>
</evidence>
<proteinExistence type="inferred from homology"/>
<feature type="transmembrane region" description="Helical" evidence="2">
    <location>
        <begin position="322"/>
        <end position="341"/>
    </location>
</feature>
<dbReference type="RefSeq" id="WP_353070339.1">
    <property type="nucleotide sequence ID" value="NZ_CP132932.1"/>
</dbReference>
<name>A0AAU7ZI11_9BACT</name>
<dbReference type="Pfam" id="PF13347">
    <property type="entry name" value="MFS_2"/>
    <property type="match status" value="1"/>
</dbReference>
<keyword evidence="2" id="KW-1133">Transmembrane helix</keyword>
<reference evidence="3" key="2">
    <citation type="journal article" date="2024" name="Environ. Microbiol.">
        <title>Genome analysis and description of Tunturibacter gen. nov. expands the diversity of Terriglobia in tundra soils.</title>
        <authorList>
            <person name="Messyasz A."/>
            <person name="Mannisto M.K."/>
            <person name="Kerkhof L.J."/>
            <person name="Haggblom M.M."/>
        </authorList>
    </citation>
    <scope>NUCLEOTIDE SEQUENCE</scope>
    <source>
        <strain evidence="3">M8UP23</strain>
    </source>
</reference>
<reference evidence="3" key="1">
    <citation type="submission" date="2023-08" db="EMBL/GenBank/DDBJ databases">
        <authorList>
            <person name="Messyasz A."/>
            <person name="Mannisto M.K."/>
            <person name="Kerkhof L.J."/>
            <person name="Haggblom M."/>
        </authorList>
    </citation>
    <scope>NUCLEOTIDE SEQUENCE</scope>
    <source>
        <strain evidence="3">M8UP23</strain>
    </source>
</reference>
<dbReference type="KEGG" id="temp:RBB75_09950"/>
<feature type="transmembrane region" description="Helical" evidence="2">
    <location>
        <begin position="383"/>
        <end position="408"/>
    </location>
</feature>
<feature type="transmembrane region" description="Helical" evidence="2">
    <location>
        <begin position="95"/>
        <end position="114"/>
    </location>
</feature>
<dbReference type="AlphaFoldDB" id="A0AAU7ZI11"/>
<sequence length="466" mass="49845">MPFSRDNGDMTGPLLEVRRSRWPLRIAYASGDAGFNLVWVLFDSFLIYFYAEVFALPAWALTPVLLAGRGADFVCSLLMGTWADRTRSRFGSYRPFLLWAAAPLALATVFLFSAPAAWPVLLQRHVGTSQGVRWAFATAMIFGAFYATANVAYTALLSAITNDPKERVGLSAARFAAAAGSVLLVQSFTLPLVGHFGLGHAALGWQRVSLLYAVIGSLLLIGCFAGTREIVQPLPVTINKPARPLLAVIHSRSFIRLLLATLLSLAALTCRGTITPFYVSYNAGHSTWIGFTLASNSIAALAACIVLPYLRQNWLPPRRIAILGAMAGSLLCLPPAVWGNPRLPKLILLQILFGVSTGTLLPALFSLFAELPGRLDAAGGYRTAGLIASGSLISLKLGGALGAVLVSSSLGHLGFQAAPTQPGHVLDGIKFLFTIVPAGIFMLTFLTLKIGTREASFIKDNSKEQL</sequence>
<evidence type="ECO:0000313" key="3">
    <source>
        <dbReference type="EMBL" id="XCB28626.1"/>
    </source>
</evidence>
<keyword evidence="2" id="KW-0472">Membrane</keyword>
<feature type="transmembrane region" description="Helical" evidence="2">
    <location>
        <begin position="56"/>
        <end position="83"/>
    </location>
</feature>
<dbReference type="GO" id="GO:0008643">
    <property type="term" value="P:carbohydrate transport"/>
    <property type="evidence" value="ECO:0007669"/>
    <property type="project" value="InterPro"/>
</dbReference>
<organism evidence="3">
    <name type="scientific">Tunturiibacter empetritectus</name>
    <dbReference type="NCBI Taxonomy" id="3069691"/>
    <lineage>
        <taxon>Bacteria</taxon>
        <taxon>Pseudomonadati</taxon>
        <taxon>Acidobacteriota</taxon>
        <taxon>Terriglobia</taxon>
        <taxon>Terriglobales</taxon>
        <taxon>Acidobacteriaceae</taxon>
        <taxon>Tunturiibacter</taxon>
    </lineage>
</organism>
<feature type="transmembrane region" description="Helical" evidence="2">
    <location>
        <begin position="347"/>
        <end position="371"/>
    </location>
</feature>
<dbReference type="EMBL" id="CP132932">
    <property type="protein sequence ID" value="XCB28626.1"/>
    <property type="molecule type" value="Genomic_DNA"/>
</dbReference>
<protein>
    <submittedName>
        <fullName evidence="3">MFS transporter</fullName>
    </submittedName>
</protein>
<dbReference type="InterPro" id="IPR039672">
    <property type="entry name" value="MFS_2"/>
</dbReference>
<dbReference type="Gene3D" id="1.20.1250.20">
    <property type="entry name" value="MFS general substrate transporter like domains"/>
    <property type="match status" value="2"/>
</dbReference>
<comment type="similarity">
    <text evidence="1">Belongs to the sodium:galactoside symporter (TC 2.A.2) family.</text>
</comment>
<feature type="transmembrane region" description="Helical" evidence="2">
    <location>
        <begin position="134"/>
        <end position="160"/>
    </location>
</feature>
<feature type="transmembrane region" description="Helical" evidence="2">
    <location>
        <begin position="172"/>
        <end position="193"/>
    </location>
</feature>
<feature type="transmembrane region" description="Helical" evidence="2">
    <location>
        <begin position="428"/>
        <end position="448"/>
    </location>
</feature>
<feature type="transmembrane region" description="Helical" evidence="2">
    <location>
        <begin position="288"/>
        <end position="310"/>
    </location>
</feature>
<feature type="transmembrane region" description="Helical" evidence="2">
    <location>
        <begin position="245"/>
        <end position="268"/>
    </location>
</feature>
<keyword evidence="2" id="KW-0812">Transmembrane</keyword>
<dbReference type="PANTHER" id="PTHR11328:SF24">
    <property type="entry name" value="MAJOR FACILITATOR SUPERFAMILY (MFS) PROFILE DOMAIN-CONTAINING PROTEIN"/>
    <property type="match status" value="1"/>
</dbReference>